<dbReference type="AlphaFoldDB" id="A0A177ARN8"/>
<accession>A0A177ARN8</accession>
<reference evidence="1 2" key="1">
    <citation type="submission" date="2016-04" db="EMBL/GenBank/DDBJ databases">
        <title>The genome of Intoshia linei affirms orthonectids as highly simplified spiralians.</title>
        <authorList>
            <person name="Mikhailov K.V."/>
            <person name="Slusarev G.S."/>
            <person name="Nikitin M.A."/>
            <person name="Logacheva M.D."/>
            <person name="Penin A."/>
            <person name="Aleoshin V."/>
            <person name="Panchin Y.V."/>
        </authorList>
    </citation>
    <scope>NUCLEOTIDE SEQUENCE [LARGE SCALE GENOMIC DNA]</scope>
    <source>
        <strain evidence="1">Intl2013</strain>
        <tissue evidence="1">Whole animal</tissue>
    </source>
</reference>
<keyword evidence="2" id="KW-1185">Reference proteome</keyword>
<dbReference type="OrthoDB" id="10006939at2759"/>
<dbReference type="Proteomes" id="UP000078046">
    <property type="component" value="Unassembled WGS sequence"/>
</dbReference>
<comment type="caution">
    <text evidence="1">The sequence shown here is derived from an EMBL/GenBank/DDBJ whole genome shotgun (WGS) entry which is preliminary data.</text>
</comment>
<evidence type="ECO:0000313" key="2">
    <source>
        <dbReference type="Proteomes" id="UP000078046"/>
    </source>
</evidence>
<evidence type="ECO:0008006" key="3">
    <source>
        <dbReference type="Google" id="ProtNLM"/>
    </source>
</evidence>
<dbReference type="GO" id="GO:0003676">
    <property type="term" value="F:nucleic acid binding"/>
    <property type="evidence" value="ECO:0007669"/>
    <property type="project" value="InterPro"/>
</dbReference>
<dbReference type="EMBL" id="LWCA01001678">
    <property type="protein sequence ID" value="OAF64676.1"/>
    <property type="molecule type" value="Genomic_DNA"/>
</dbReference>
<organism evidence="1 2">
    <name type="scientific">Intoshia linei</name>
    <dbReference type="NCBI Taxonomy" id="1819745"/>
    <lineage>
        <taxon>Eukaryota</taxon>
        <taxon>Metazoa</taxon>
        <taxon>Spiralia</taxon>
        <taxon>Lophotrochozoa</taxon>
        <taxon>Mesozoa</taxon>
        <taxon>Orthonectida</taxon>
        <taxon>Rhopaluridae</taxon>
        <taxon>Intoshia</taxon>
    </lineage>
</organism>
<name>A0A177ARN8_9BILA</name>
<dbReference type="InterPro" id="IPR036397">
    <property type="entry name" value="RNaseH_sf"/>
</dbReference>
<dbReference type="Gene3D" id="3.30.420.10">
    <property type="entry name" value="Ribonuclease H-like superfamily/Ribonuclease H"/>
    <property type="match status" value="1"/>
</dbReference>
<evidence type="ECO:0000313" key="1">
    <source>
        <dbReference type="EMBL" id="OAF64676.1"/>
    </source>
</evidence>
<sequence length="132" mass="15363">MEFARVNIGRNPGKICFSDEKRFCLDGHDVRNESLEKLKRQSRGGRFMGWNMISTNLLPHKERFDVFQQDNAPIYVSNSSKKFFMTKNVELLSWPPMSPDLVKLLYICVCTLLVLSCYEHSYLLLPNDVNLN</sequence>
<protein>
    <recommendedName>
        <fullName evidence="3">Tc1-like transposase DDE domain-containing protein</fullName>
    </recommendedName>
</protein>
<gene>
    <name evidence="1" type="ORF">A3Q56_07598</name>
</gene>
<proteinExistence type="predicted"/>